<evidence type="ECO:0000259" key="2">
    <source>
        <dbReference type="PROSITE" id="PS50041"/>
    </source>
</evidence>
<feature type="domain" description="C-type lectin" evidence="2">
    <location>
        <begin position="62"/>
        <end position="179"/>
    </location>
</feature>
<organism evidence="3 4">
    <name type="scientific">Betta splendens</name>
    <name type="common">Siamese fighting fish</name>
    <dbReference type="NCBI Taxonomy" id="158456"/>
    <lineage>
        <taxon>Eukaryota</taxon>
        <taxon>Metazoa</taxon>
        <taxon>Chordata</taxon>
        <taxon>Craniata</taxon>
        <taxon>Vertebrata</taxon>
        <taxon>Euteleostomi</taxon>
        <taxon>Actinopterygii</taxon>
        <taxon>Neopterygii</taxon>
        <taxon>Teleostei</taxon>
        <taxon>Neoteleostei</taxon>
        <taxon>Acanthomorphata</taxon>
        <taxon>Anabantaria</taxon>
        <taxon>Anabantiformes</taxon>
        <taxon>Anabantoidei</taxon>
        <taxon>Osphronemidae</taxon>
        <taxon>Betta</taxon>
    </lineage>
</organism>
<dbReference type="PRINTS" id="PR01504">
    <property type="entry name" value="PNCREATITSAP"/>
</dbReference>
<reference evidence="4" key="1">
    <citation type="submission" date="2025-08" db="UniProtKB">
        <authorList>
            <consortium name="RefSeq"/>
        </authorList>
    </citation>
    <scope>IDENTIFICATION</scope>
</reference>
<dbReference type="InterPro" id="IPR016186">
    <property type="entry name" value="C-type_lectin-like/link_sf"/>
</dbReference>
<dbReference type="InterPro" id="IPR016187">
    <property type="entry name" value="CTDL_fold"/>
</dbReference>
<dbReference type="Proteomes" id="UP000515150">
    <property type="component" value="Chromosome 2"/>
</dbReference>
<gene>
    <name evidence="4" type="primary">LOC114843871</name>
</gene>
<proteinExistence type="predicted"/>
<dbReference type="SMART" id="SM00034">
    <property type="entry name" value="CLECT"/>
    <property type="match status" value="1"/>
</dbReference>
<evidence type="ECO:0000313" key="3">
    <source>
        <dbReference type="Proteomes" id="UP000515150"/>
    </source>
</evidence>
<feature type="region of interest" description="Disordered" evidence="1">
    <location>
        <begin position="28"/>
        <end position="51"/>
    </location>
</feature>
<dbReference type="PANTHER" id="PTHR22803">
    <property type="entry name" value="MANNOSE, PHOSPHOLIPASE, LECTIN RECEPTOR RELATED"/>
    <property type="match status" value="1"/>
</dbReference>
<keyword evidence="3" id="KW-1185">Reference proteome</keyword>
<name>A0A9W2Y809_BETSP</name>
<dbReference type="PROSITE" id="PS50041">
    <property type="entry name" value="C_TYPE_LECTIN_2"/>
    <property type="match status" value="1"/>
</dbReference>
<evidence type="ECO:0000313" key="4">
    <source>
        <dbReference type="RefSeq" id="XP_055370153.1"/>
    </source>
</evidence>
<dbReference type="Pfam" id="PF00059">
    <property type="entry name" value="Lectin_C"/>
    <property type="match status" value="1"/>
</dbReference>
<dbReference type="RefSeq" id="XP_055370153.1">
    <property type="nucleotide sequence ID" value="XM_055514178.1"/>
</dbReference>
<evidence type="ECO:0000256" key="1">
    <source>
        <dbReference type="SAM" id="MobiDB-lite"/>
    </source>
</evidence>
<dbReference type="CDD" id="cd00037">
    <property type="entry name" value="CLECT"/>
    <property type="match status" value="1"/>
</dbReference>
<dbReference type="InterPro" id="IPR001304">
    <property type="entry name" value="C-type_lectin-like"/>
</dbReference>
<dbReference type="AlphaFoldDB" id="A0A9W2Y809"/>
<protein>
    <submittedName>
        <fullName evidence="4">Ladderlectin-like</fullName>
    </submittedName>
</protein>
<accession>A0A9W2Y809</accession>
<dbReference type="InterPro" id="IPR050111">
    <property type="entry name" value="C-type_lectin/snaclec_domain"/>
</dbReference>
<dbReference type="OrthoDB" id="7357196at2759"/>
<dbReference type="GeneID" id="114843871"/>
<dbReference type="Gene3D" id="3.10.100.10">
    <property type="entry name" value="Mannose-Binding Protein A, subunit A"/>
    <property type="match status" value="1"/>
</dbReference>
<dbReference type="SUPFAM" id="SSF56436">
    <property type="entry name" value="C-type lectin-like"/>
    <property type="match status" value="1"/>
</dbReference>
<dbReference type="KEGG" id="bspl:114843871"/>
<sequence>MTHQMKLRKTKTKNRNLTVTTAVTHQRAVRKKTSPQNRTPCDIRSSESDESHHHCPHGWSQFRDHCYLFVSTPKAWVDAEVYCQFDGANLASVHCEQGNHFLMSLTRGDTHNFPQSWLGGFDSIRPGFWMWSDGSDFDYNNWAENVHDDKDNNCLRMNYEYDLKWFPTSCRDPLPFVCAKSLSAPPDAPRNQE</sequence>